<dbReference type="InterPro" id="IPR029787">
    <property type="entry name" value="Nucleotide_cyclase"/>
</dbReference>
<keyword evidence="6" id="KW-0548">Nucleotidyltransferase</keyword>
<feature type="signal peptide" evidence="4">
    <location>
        <begin position="1"/>
        <end position="23"/>
    </location>
</feature>
<dbReference type="InterPro" id="IPR050469">
    <property type="entry name" value="Diguanylate_Cyclase"/>
</dbReference>
<dbReference type="GO" id="GO:0052621">
    <property type="term" value="F:diguanylate cyclase activity"/>
    <property type="evidence" value="ECO:0007669"/>
    <property type="project" value="UniProtKB-EC"/>
</dbReference>
<feature type="transmembrane region" description="Helical" evidence="3">
    <location>
        <begin position="194"/>
        <end position="213"/>
    </location>
</feature>
<feature type="transmembrane region" description="Helical" evidence="3">
    <location>
        <begin position="168"/>
        <end position="187"/>
    </location>
</feature>
<dbReference type="SUPFAM" id="SSF55073">
    <property type="entry name" value="Nucleotide cyclase"/>
    <property type="match status" value="1"/>
</dbReference>
<gene>
    <name evidence="6" type="ORF">ACFPN1_14820</name>
</gene>
<proteinExistence type="predicted"/>
<evidence type="ECO:0000256" key="1">
    <source>
        <dbReference type="ARBA" id="ARBA00012528"/>
    </source>
</evidence>
<dbReference type="Pfam" id="PF07695">
    <property type="entry name" value="7TMR-DISM_7TM"/>
    <property type="match status" value="1"/>
</dbReference>
<feature type="transmembrane region" description="Helical" evidence="3">
    <location>
        <begin position="298"/>
        <end position="319"/>
    </location>
</feature>
<name>A0ABW0SRA5_9GAMM</name>
<evidence type="ECO:0000256" key="2">
    <source>
        <dbReference type="ARBA" id="ARBA00034247"/>
    </source>
</evidence>
<evidence type="ECO:0000259" key="5">
    <source>
        <dbReference type="PROSITE" id="PS50887"/>
    </source>
</evidence>
<dbReference type="Gene3D" id="3.30.70.270">
    <property type="match status" value="1"/>
</dbReference>
<comment type="catalytic activity">
    <reaction evidence="2">
        <text>2 GTP = 3',3'-c-di-GMP + 2 diphosphate</text>
        <dbReference type="Rhea" id="RHEA:24898"/>
        <dbReference type="ChEBI" id="CHEBI:33019"/>
        <dbReference type="ChEBI" id="CHEBI:37565"/>
        <dbReference type="ChEBI" id="CHEBI:58805"/>
        <dbReference type="EC" id="2.7.7.65"/>
    </reaction>
</comment>
<dbReference type="InterPro" id="IPR000160">
    <property type="entry name" value="GGDEF_dom"/>
</dbReference>
<protein>
    <recommendedName>
        <fullName evidence="1">diguanylate cyclase</fullName>
        <ecNumber evidence="1">2.7.7.65</ecNumber>
    </recommendedName>
</protein>
<feature type="chain" id="PRO_5045378182" description="diguanylate cyclase" evidence="4">
    <location>
        <begin position="24"/>
        <end position="567"/>
    </location>
</feature>
<dbReference type="PANTHER" id="PTHR45138">
    <property type="entry name" value="REGULATORY COMPONENTS OF SENSORY TRANSDUCTION SYSTEM"/>
    <property type="match status" value="1"/>
</dbReference>
<keyword evidence="7" id="KW-1185">Reference proteome</keyword>
<keyword evidence="3" id="KW-0472">Membrane</keyword>
<dbReference type="PROSITE" id="PS50887">
    <property type="entry name" value="GGDEF"/>
    <property type="match status" value="1"/>
</dbReference>
<dbReference type="InterPro" id="IPR043128">
    <property type="entry name" value="Rev_trsase/Diguanyl_cyclase"/>
</dbReference>
<feature type="transmembrane region" description="Helical" evidence="3">
    <location>
        <begin position="264"/>
        <end position="286"/>
    </location>
</feature>
<sequence>MRAAWLAMCLAAGLALVPAGVAASPVGNGVARIERLQVDPPDTPEAIPAQPETAWTPTAQPHQLAGARPGRGWWRVHASPTPDARLLLVYHPYSARLTVLAPPHYRPQRESIFTVDHDSGHSRRALAFPWPDTAQPVYVGVEDARYPLQVAVRSARDYAIEDYGHVRVLWLCLGILIGVSLVALLFWLQLRERVYLLFAATMALQMLYVLLAYGDAYALGLFSWLARFGPEGIWFVATSSTIVTVYFLLDFAELRPRAPRLSRALWLAGAALPALLLLALVVSGLLPGAAHDAWFPPLGNGLLLLGNALAIVTLSAVWLRGGRHAGFVLIAWVPLVLVTTARALQLGAGQPLHPWLEYGLPLTQAFSAVVLVLGLAHRMRTFQRERDAAQQDAEHDALTRVLNRAGMMRRLDRAIVESRHRRLPLSVLFLDLDHFKRINDTHGHAIGDACLCAVTEAIRAQMQPEQKLGRIGGEEFLLLLPDAARRHARDLAERIRQQVEARCAVVQGAPVALTLSIGVVECQTMDGTSSLLQRADEAMYRAKHEGRNRVVVLDSRDAAERRSAVMP</sequence>
<dbReference type="EMBL" id="JBHSNM010000007">
    <property type="protein sequence ID" value="MFC5571335.1"/>
    <property type="molecule type" value="Genomic_DNA"/>
</dbReference>
<dbReference type="CDD" id="cd01949">
    <property type="entry name" value="GGDEF"/>
    <property type="match status" value="1"/>
</dbReference>
<feature type="transmembrane region" description="Helical" evidence="3">
    <location>
        <begin position="326"/>
        <end position="346"/>
    </location>
</feature>
<evidence type="ECO:0000313" key="6">
    <source>
        <dbReference type="EMBL" id="MFC5571335.1"/>
    </source>
</evidence>
<dbReference type="PANTHER" id="PTHR45138:SF9">
    <property type="entry name" value="DIGUANYLATE CYCLASE DGCM-RELATED"/>
    <property type="match status" value="1"/>
</dbReference>
<feature type="domain" description="GGDEF" evidence="5">
    <location>
        <begin position="423"/>
        <end position="555"/>
    </location>
</feature>
<dbReference type="Pfam" id="PF00990">
    <property type="entry name" value="GGDEF"/>
    <property type="match status" value="1"/>
</dbReference>
<dbReference type="InterPro" id="IPR011623">
    <property type="entry name" value="7TMR_DISM_rcpt_extracell_dom1"/>
</dbReference>
<dbReference type="EC" id="2.7.7.65" evidence="1"/>
<evidence type="ECO:0000256" key="3">
    <source>
        <dbReference type="SAM" id="Phobius"/>
    </source>
</evidence>
<accession>A0ABW0SRA5</accession>
<keyword evidence="3" id="KW-0812">Transmembrane</keyword>
<dbReference type="Proteomes" id="UP001596036">
    <property type="component" value="Unassembled WGS sequence"/>
</dbReference>
<keyword evidence="4" id="KW-0732">Signal</keyword>
<dbReference type="NCBIfam" id="TIGR00254">
    <property type="entry name" value="GGDEF"/>
    <property type="match status" value="1"/>
</dbReference>
<dbReference type="RefSeq" id="WP_386755940.1">
    <property type="nucleotide sequence ID" value="NZ_JBHSNM010000007.1"/>
</dbReference>
<feature type="transmembrane region" description="Helical" evidence="3">
    <location>
        <begin position="233"/>
        <end position="252"/>
    </location>
</feature>
<comment type="caution">
    <text evidence="6">The sequence shown here is derived from an EMBL/GenBank/DDBJ whole genome shotgun (WGS) entry which is preliminary data.</text>
</comment>
<evidence type="ECO:0000256" key="4">
    <source>
        <dbReference type="SAM" id="SignalP"/>
    </source>
</evidence>
<keyword evidence="3" id="KW-1133">Transmembrane helix</keyword>
<organism evidence="6 7">
    <name type="scientific">Lysobacter yangpyeongensis</name>
    <dbReference type="NCBI Taxonomy" id="346182"/>
    <lineage>
        <taxon>Bacteria</taxon>
        <taxon>Pseudomonadati</taxon>
        <taxon>Pseudomonadota</taxon>
        <taxon>Gammaproteobacteria</taxon>
        <taxon>Lysobacterales</taxon>
        <taxon>Lysobacteraceae</taxon>
        <taxon>Lysobacter</taxon>
    </lineage>
</organism>
<keyword evidence="6" id="KW-0808">Transferase</keyword>
<reference evidence="7" key="1">
    <citation type="journal article" date="2019" name="Int. J. Syst. Evol. Microbiol.">
        <title>The Global Catalogue of Microorganisms (GCM) 10K type strain sequencing project: providing services to taxonomists for standard genome sequencing and annotation.</title>
        <authorList>
            <consortium name="The Broad Institute Genomics Platform"/>
            <consortium name="The Broad Institute Genome Sequencing Center for Infectious Disease"/>
            <person name="Wu L."/>
            <person name="Ma J."/>
        </authorList>
    </citation>
    <scope>NUCLEOTIDE SEQUENCE [LARGE SCALE GENOMIC DNA]</scope>
    <source>
        <strain evidence="7">KACC 11407</strain>
    </source>
</reference>
<dbReference type="SMART" id="SM00267">
    <property type="entry name" value="GGDEF"/>
    <property type="match status" value="1"/>
</dbReference>
<feature type="transmembrane region" description="Helical" evidence="3">
    <location>
        <begin position="358"/>
        <end position="376"/>
    </location>
</feature>
<evidence type="ECO:0000313" key="7">
    <source>
        <dbReference type="Proteomes" id="UP001596036"/>
    </source>
</evidence>